<dbReference type="AlphaFoldDB" id="A0ABD3DRB9"/>
<evidence type="ECO:0000256" key="2">
    <source>
        <dbReference type="ARBA" id="ARBA00022741"/>
    </source>
</evidence>
<dbReference type="InterPro" id="IPR011009">
    <property type="entry name" value="Kinase-like_dom_sf"/>
</dbReference>
<dbReference type="Gene3D" id="1.10.510.10">
    <property type="entry name" value="Transferase(Phosphotransferase) domain 1"/>
    <property type="match status" value="1"/>
</dbReference>
<evidence type="ECO:0000313" key="6">
    <source>
        <dbReference type="Proteomes" id="UP001632038"/>
    </source>
</evidence>
<dbReference type="EMBL" id="JAVIJP010000016">
    <property type="protein sequence ID" value="KAL3643434.1"/>
    <property type="molecule type" value="Genomic_DNA"/>
</dbReference>
<protein>
    <submittedName>
        <fullName evidence="5">Uncharacterized protein</fullName>
    </submittedName>
</protein>
<name>A0ABD3DRB9_9LAMI</name>
<dbReference type="PANTHER" id="PTHR47973">
    <property type="entry name" value="CYSTEINE-RICH RECEPTOR-LIKE PROTEIN KINASE 3"/>
    <property type="match status" value="1"/>
</dbReference>
<dbReference type="InterPro" id="IPR052059">
    <property type="entry name" value="CR_Ser/Thr_kinase"/>
</dbReference>
<evidence type="ECO:0000256" key="4">
    <source>
        <dbReference type="ARBA" id="ARBA00022840"/>
    </source>
</evidence>
<dbReference type="GO" id="GO:0016301">
    <property type="term" value="F:kinase activity"/>
    <property type="evidence" value="ECO:0007669"/>
    <property type="project" value="UniProtKB-KW"/>
</dbReference>
<reference evidence="6" key="1">
    <citation type="journal article" date="2024" name="IScience">
        <title>Strigolactones Initiate the Formation of Haustorium-like Structures in Castilleja.</title>
        <authorList>
            <person name="Buerger M."/>
            <person name="Peterson D."/>
            <person name="Chory J."/>
        </authorList>
    </citation>
    <scope>NUCLEOTIDE SEQUENCE [LARGE SCALE GENOMIC DNA]</scope>
</reference>
<organism evidence="5 6">
    <name type="scientific">Castilleja foliolosa</name>
    <dbReference type="NCBI Taxonomy" id="1961234"/>
    <lineage>
        <taxon>Eukaryota</taxon>
        <taxon>Viridiplantae</taxon>
        <taxon>Streptophyta</taxon>
        <taxon>Embryophyta</taxon>
        <taxon>Tracheophyta</taxon>
        <taxon>Spermatophyta</taxon>
        <taxon>Magnoliopsida</taxon>
        <taxon>eudicotyledons</taxon>
        <taxon>Gunneridae</taxon>
        <taxon>Pentapetalae</taxon>
        <taxon>asterids</taxon>
        <taxon>lamiids</taxon>
        <taxon>Lamiales</taxon>
        <taxon>Orobanchaceae</taxon>
        <taxon>Pedicularideae</taxon>
        <taxon>Castillejinae</taxon>
        <taxon>Castilleja</taxon>
    </lineage>
</organism>
<dbReference type="Proteomes" id="UP001632038">
    <property type="component" value="Unassembled WGS sequence"/>
</dbReference>
<keyword evidence="3" id="KW-0418">Kinase</keyword>
<comment type="caution">
    <text evidence="5">The sequence shown here is derived from an EMBL/GenBank/DDBJ whole genome shotgun (WGS) entry which is preliminary data.</text>
</comment>
<dbReference type="SUPFAM" id="SSF56112">
    <property type="entry name" value="Protein kinase-like (PK-like)"/>
    <property type="match status" value="1"/>
</dbReference>
<sequence length="117" mass="13549">MICGRRPIEQGKPLLVEWLWELLRKGELLSGVDPRLREFDEEKVEKMMRLGLLCAHPNPSLRPTMRQVVKLFEEKKTEEVDEQEEGEEICILSKIKDNEILCSLNSISWSNSIGVGR</sequence>
<evidence type="ECO:0000256" key="3">
    <source>
        <dbReference type="ARBA" id="ARBA00022777"/>
    </source>
</evidence>
<keyword evidence="4" id="KW-0067">ATP-binding</keyword>
<keyword evidence="1" id="KW-0808">Transferase</keyword>
<evidence type="ECO:0000313" key="5">
    <source>
        <dbReference type="EMBL" id="KAL3643434.1"/>
    </source>
</evidence>
<evidence type="ECO:0000256" key="1">
    <source>
        <dbReference type="ARBA" id="ARBA00022679"/>
    </source>
</evidence>
<accession>A0ABD3DRB9</accession>
<keyword evidence="6" id="KW-1185">Reference proteome</keyword>
<proteinExistence type="predicted"/>
<gene>
    <name evidence="5" type="ORF">CASFOL_014249</name>
</gene>
<dbReference type="GO" id="GO:0005524">
    <property type="term" value="F:ATP binding"/>
    <property type="evidence" value="ECO:0007669"/>
    <property type="project" value="UniProtKB-KW"/>
</dbReference>
<keyword evidence="2" id="KW-0547">Nucleotide-binding</keyword>